<proteinExistence type="inferred from homology"/>
<organism evidence="3 4">
    <name type="scientific">Clostridium simiarum</name>
    <dbReference type="NCBI Taxonomy" id="2841506"/>
    <lineage>
        <taxon>Bacteria</taxon>
        <taxon>Bacillati</taxon>
        <taxon>Bacillota</taxon>
        <taxon>Clostridia</taxon>
        <taxon>Eubacteriales</taxon>
        <taxon>Clostridiaceae</taxon>
        <taxon>Clostridium</taxon>
    </lineage>
</organism>
<dbReference type="Pfam" id="PF00437">
    <property type="entry name" value="T2SSE"/>
    <property type="match status" value="1"/>
</dbReference>
<protein>
    <submittedName>
        <fullName evidence="3">Type IV pilus twitching motility protein PilT</fullName>
    </submittedName>
</protein>
<dbReference type="PANTHER" id="PTHR30486">
    <property type="entry name" value="TWITCHING MOTILITY PROTEIN PILT"/>
    <property type="match status" value="1"/>
</dbReference>
<dbReference type="InterPro" id="IPR003593">
    <property type="entry name" value="AAA+_ATPase"/>
</dbReference>
<reference evidence="3 4" key="1">
    <citation type="submission" date="2021-06" db="EMBL/GenBank/DDBJ databases">
        <authorList>
            <person name="Sun Q."/>
            <person name="Li D."/>
        </authorList>
    </citation>
    <scope>NUCLEOTIDE SEQUENCE [LARGE SCALE GENOMIC DNA]</scope>
    <source>
        <strain evidence="3 4">MSJ-4</strain>
    </source>
</reference>
<keyword evidence="4" id="KW-1185">Reference proteome</keyword>
<evidence type="ECO:0000256" key="1">
    <source>
        <dbReference type="ARBA" id="ARBA00006611"/>
    </source>
</evidence>
<dbReference type="PROSITE" id="PS00662">
    <property type="entry name" value="T2SP_E"/>
    <property type="match status" value="1"/>
</dbReference>
<gene>
    <name evidence="3" type="ORF">KQI89_04040</name>
</gene>
<name>A0ABS6EXI1_9CLOT</name>
<dbReference type="Proteomes" id="UP000736583">
    <property type="component" value="Unassembled WGS sequence"/>
</dbReference>
<dbReference type="InterPro" id="IPR001482">
    <property type="entry name" value="T2SS/T4SS_dom"/>
</dbReference>
<dbReference type="EMBL" id="JAHLQL010000001">
    <property type="protein sequence ID" value="MBU5590924.1"/>
    <property type="molecule type" value="Genomic_DNA"/>
</dbReference>
<comment type="similarity">
    <text evidence="1">Belongs to the GSP E family.</text>
</comment>
<dbReference type="CDD" id="cd01131">
    <property type="entry name" value="PilT"/>
    <property type="match status" value="1"/>
</dbReference>
<dbReference type="InterPro" id="IPR006321">
    <property type="entry name" value="PilT/PilU"/>
</dbReference>
<dbReference type="PANTHER" id="PTHR30486:SF16">
    <property type="entry name" value="TWITCHING MOTILITY PROTEIN PILT"/>
    <property type="match status" value="1"/>
</dbReference>
<evidence type="ECO:0000259" key="2">
    <source>
        <dbReference type="PROSITE" id="PS00662"/>
    </source>
</evidence>
<comment type="caution">
    <text evidence="3">The sequence shown here is derived from an EMBL/GenBank/DDBJ whole genome shotgun (WGS) entry which is preliminary data.</text>
</comment>
<feature type="domain" description="Bacterial type II secretion system protein E" evidence="2">
    <location>
        <begin position="218"/>
        <end position="232"/>
    </location>
</feature>
<sequence length="376" mass="41953">MYVRTSSLQINRYLVFKFKKVGGIALTDLNKLLEITTQRQASDLHLTVGIPPTIRANGRLQGIKEDKLSPQDTEKYAKEILGDLYETYLERGELDTSYSVPGLGRFRVNVFKQRGSSAIAIRFISLKVPTLNELGHPPVIKELISKQRGLVLVTGPTGSGKSTTLAAMINEINNSREAHIITLEDPIEYLHKHNKSIINQREIGKDSISYQNALKAILREDPDVILVGEMRDLETISVAITAAETGHLVLSTLHTIGAAKTIDRIVDVFPPYQQQQIKIQLAAVLQGIISQQLIERMDKNGRVAALETMVVTPAIQNMIREGKTYQIESSVQTGGKYGMKTMDMALLELYKKGIITNEAALTYCVDREFITRMMMI</sequence>
<dbReference type="InterPro" id="IPR050921">
    <property type="entry name" value="T4SS_GSP_E_ATPase"/>
</dbReference>
<evidence type="ECO:0000313" key="4">
    <source>
        <dbReference type="Proteomes" id="UP000736583"/>
    </source>
</evidence>
<accession>A0ABS6EXI1</accession>
<dbReference type="SMART" id="SM00382">
    <property type="entry name" value="AAA"/>
    <property type="match status" value="1"/>
</dbReference>
<dbReference type="NCBIfam" id="TIGR01420">
    <property type="entry name" value="pilT_fam"/>
    <property type="match status" value="1"/>
</dbReference>
<evidence type="ECO:0000313" key="3">
    <source>
        <dbReference type="EMBL" id="MBU5590924.1"/>
    </source>
</evidence>